<dbReference type="EMBL" id="CAJZ01000024">
    <property type="protein sequence ID" value="CCI82906.1"/>
    <property type="molecule type" value="Genomic_DNA"/>
</dbReference>
<comment type="function">
    <text evidence="1">Catalyzes the cleavage of 5-oxoproline to form L-glutamate coupled to the hydrolysis of ATP to ADP and inorganic phosphate.</text>
</comment>
<dbReference type="eggNOG" id="COG1540">
    <property type="taxonomic scope" value="Bacteria"/>
</dbReference>
<dbReference type="EC" id="3.5.2.9" evidence="1"/>
<dbReference type="OrthoDB" id="9773478at2"/>
<gene>
    <name evidence="1" type="primary">pxpA</name>
    <name evidence="2" type="ORF">BN46_0155</name>
    <name evidence="3" type="ORF">HMPREF9719_00393</name>
</gene>
<dbReference type="GO" id="GO:0017168">
    <property type="term" value="F:5-oxoprolinase (ATP-hydrolyzing) activity"/>
    <property type="evidence" value="ECO:0007669"/>
    <property type="project" value="UniProtKB-UniRule"/>
</dbReference>
<evidence type="ECO:0000313" key="4">
    <source>
        <dbReference type="Proteomes" id="UP000006078"/>
    </source>
</evidence>
<evidence type="ECO:0000313" key="3">
    <source>
        <dbReference type="EMBL" id="EJZ82735.1"/>
    </source>
</evidence>
<dbReference type="EMBL" id="AHAE01000021">
    <property type="protein sequence ID" value="EJZ82735.1"/>
    <property type="molecule type" value="Genomic_DNA"/>
</dbReference>
<dbReference type="Proteomes" id="UP000006078">
    <property type="component" value="Unassembled WGS sequence"/>
</dbReference>
<dbReference type="RefSeq" id="WP_004600283.1">
    <property type="nucleotide sequence ID" value="NZ_HF541865.1"/>
</dbReference>
<organism evidence="2 5">
    <name type="scientific">Corynebacterium otitidis ATCC 51513</name>
    <dbReference type="NCBI Taxonomy" id="883169"/>
    <lineage>
        <taxon>Bacteria</taxon>
        <taxon>Bacillati</taxon>
        <taxon>Actinomycetota</taxon>
        <taxon>Actinomycetes</taxon>
        <taxon>Mycobacteriales</taxon>
        <taxon>Corynebacteriaceae</taxon>
        <taxon>Corynebacterium</taxon>
    </lineage>
</organism>
<dbReference type="GO" id="GO:0005975">
    <property type="term" value="P:carbohydrate metabolic process"/>
    <property type="evidence" value="ECO:0007669"/>
    <property type="project" value="InterPro"/>
</dbReference>
<dbReference type="GO" id="GO:0005524">
    <property type="term" value="F:ATP binding"/>
    <property type="evidence" value="ECO:0007669"/>
    <property type="project" value="UniProtKB-UniRule"/>
</dbReference>
<dbReference type="Gene3D" id="3.20.20.370">
    <property type="entry name" value="Glycoside hydrolase/deacetylase"/>
    <property type="match status" value="1"/>
</dbReference>
<dbReference type="InterPro" id="IPR011330">
    <property type="entry name" value="Glyco_hydro/deAcase_b/a-brl"/>
</dbReference>
<evidence type="ECO:0000256" key="1">
    <source>
        <dbReference type="HAMAP-Rule" id="MF_00691"/>
    </source>
</evidence>
<reference evidence="3 4" key="2">
    <citation type="submission" date="2012-08" db="EMBL/GenBank/DDBJ databases">
        <title>The Genome Sequence of Turicella otitidis ATCC 51513.</title>
        <authorList>
            <consortium name="The Broad Institute Genome Sequencing Platform"/>
            <person name="Earl A."/>
            <person name="Ward D."/>
            <person name="Feldgarden M."/>
            <person name="Gevers D."/>
            <person name="Huys G."/>
            <person name="Walker B."/>
            <person name="Young S.K."/>
            <person name="Zeng Q."/>
            <person name="Gargeya S."/>
            <person name="Fitzgerald M."/>
            <person name="Haas B."/>
            <person name="Abouelleil A."/>
            <person name="Alvarado L."/>
            <person name="Arachchi H.M."/>
            <person name="Berlin A.M."/>
            <person name="Chapman S.B."/>
            <person name="Goldberg J."/>
            <person name="Griggs A."/>
            <person name="Gujja S."/>
            <person name="Hansen M."/>
            <person name="Howarth C."/>
            <person name="Imamovic A."/>
            <person name="Larimer J."/>
            <person name="McCowen C."/>
            <person name="Montmayeur A."/>
            <person name="Murphy C."/>
            <person name="Neiman D."/>
            <person name="Pearson M."/>
            <person name="Priest M."/>
            <person name="Roberts A."/>
            <person name="Saif S."/>
            <person name="Shea T."/>
            <person name="Sisk P."/>
            <person name="Sykes S."/>
            <person name="Wortman J."/>
            <person name="Nusbaum C."/>
            <person name="Birren B."/>
        </authorList>
    </citation>
    <scope>NUCLEOTIDE SEQUENCE [LARGE SCALE GENOMIC DNA]</scope>
    <source>
        <strain evidence="3 4">ATCC 51513</strain>
    </source>
</reference>
<dbReference type="InterPro" id="IPR005501">
    <property type="entry name" value="LamB/YcsF/PxpA-like"/>
</dbReference>
<keyword evidence="4" id="KW-1185">Reference proteome</keyword>
<keyword evidence="1" id="KW-0067">ATP-binding</keyword>
<dbReference type="NCBIfam" id="NF003816">
    <property type="entry name" value="PRK05406.1-5"/>
    <property type="match status" value="1"/>
</dbReference>
<dbReference type="HOGENOM" id="CLU_069535_0_0_11"/>
<comment type="caution">
    <text evidence="2">The sequence shown here is derived from an EMBL/GenBank/DDBJ whole genome shotgun (WGS) entry which is preliminary data.</text>
</comment>
<comment type="similarity">
    <text evidence="1">Belongs to the LamB/PxpA family.</text>
</comment>
<dbReference type="CDD" id="cd10787">
    <property type="entry name" value="LamB_YcsF_like"/>
    <property type="match status" value="1"/>
</dbReference>
<sequence length="259" mass="26425">MSGTAAGARIDLNADLGEANGGVPVADDEAMIALISSANIACGFHSGDARTMRAATSAAARRGVAVGAHVAYRDQAGFGRRFIDYDPEELADEVLYQIGALDAIARSQGTRVGYVKPHGALYNAIVKNREQARAVVAGVRAFSDLPIVLLPGGVAIEEAENAGLTVVREAFADRGYTPEGTLVPRGKPGDLLDGADAVTERVLGLASSGTVTAVDGSVVDVAADSICVHGDSPDSVAMTEAIVKALDEAGVELRPAVGA</sequence>
<dbReference type="HAMAP" id="MF_00691">
    <property type="entry name" value="PxpA"/>
    <property type="match status" value="1"/>
</dbReference>
<accession>I7JVI7</accession>
<dbReference type="STRING" id="29321.AAV33_08465"/>
<dbReference type="PANTHER" id="PTHR30292:SF0">
    <property type="entry name" value="5-OXOPROLINASE SUBUNIT A"/>
    <property type="match status" value="1"/>
</dbReference>
<dbReference type="Proteomes" id="UP000011016">
    <property type="component" value="Unassembled WGS sequence"/>
</dbReference>
<dbReference type="NCBIfam" id="NF003814">
    <property type="entry name" value="PRK05406.1-3"/>
    <property type="match status" value="1"/>
</dbReference>
<evidence type="ECO:0000313" key="5">
    <source>
        <dbReference type="Proteomes" id="UP000011016"/>
    </source>
</evidence>
<name>I7JVI7_9CORY</name>
<dbReference type="PATRIC" id="fig|883169.3.peg.370"/>
<evidence type="ECO:0000313" key="2">
    <source>
        <dbReference type="EMBL" id="CCI82906.1"/>
    </source>
</evidence>
<dbReference type="Pfam" id="PF03746">
    <property type="entry name" value="LamB_YcsF"/>
    <property type="match status" value="1"/>
</dbReference>
<dbReference type="SUPFAM" id="SSF88713">
    <property type="entry name" value="Glycoside hydrolase/deacetylase"/>
    <property type="match status" value="1"/>
</dbReference>
<dbReference type="AlphaFoldDB" id="I7JVI7"/>
<keyword evidence="1" id="KW-0547">Nucleotide-binding</keyword>
<reference evidence="2 5" key="1">
    <citation type="journal article" date="2012" name="J. Bacteriol.">
        <title>Draft Genome Sequence of Turicella otitidis ATCC 51513, Isolated from Middle Ear Fluid from a Child with Otitis Media.</title>
        <authorList>
            <person name="Brinkrolf K."/>
            <person name="Schneider J."/>
            <person name="Knecht M."/>
            <person name="Ruckert C."/>
            <person name="Tauch A."/>
        </authorList>
    </citation>
    <scope>NUCLEOTIDE SEQUENCE [LARGE SCALE GENOMIC DNA]</scope>
    <source>
        <strain evidence="2 5">ATCC 51513</strain>
    </source>
</reference>
<proteinExistence type="inferred from homology"/>
<protein>
    <recommendedName>
        <fullName evidence="1">5-oxoprolinase subunit A</fullName>
        <shortName evidence="1">5-OPase subunit A</shortName>
        <ecNumber evidence="1">3.5.2.9</ecNumber>
    </recommendedName>
    <alternativeName>
        <fullName evidence="1">5-oxoprolinase (ATP-hydrolyzing) subunit A</fullName>
    </alternativeName>
</protein>
<dbReference type="PANTHER" id="PTHR30292">
    <property type="entry name" value="UNCHARACTERIZED PROTEIN YBGL-RELATED"/>
    <property type="match status" value="1"/>
</dbReference>
<comment type="catalytic activity">
    <reaction evidence="1">
        <text>5-oxo-L-proline + ATP + 2 H2O = L-glutamate + ADP + phosphate + H(+)</text>
        <dbReference type="Rhea" id="RHEA:10348"/>
        <dbReference type="ChEBI" id="CHEBI:15377"/>
        <dbReference type="ChEBI" id="CHEBI:15378"/>
        <dbReference type="ChEBI" id="CHEBI:29985"/>
        <dbReference type="ChEBI" id="CHEBI:30616"/>
        <dbReference type="ChEBI" id="CHEBI:43474"/>
        <dbReference type="ChEBI" id="CHEBI:58402"/>
        <dbReference type="ChEBI" id="CHEBI:456216"/>
        <dbReference type="EC" id="3.5.2.9"/>
    </reaction>
</comment>
<comment type="subunit">
    <text evidence="1">Forms a complex composed of PxpA, PxpB and PxpC.</text>
</comment>
<keyword evidence="1" id="KW-0378">Hydrolase</keyword>